<accession>A0A1W1E2Y7</accession>
<reference evidence="1" key="1">
    <citation type="submission" date="2016-10" db="EMBL/GenBank/DDBJ databases">
        <authorList>
            <person name="de Groot N.N."/>
        </authorList>
    </citation>
    <scope>NUCLEOTIDE SEQUENCE</scope>
</reference>
<dbReference type="EMBL" id="FPHZ01000141">
    <property type="protein sequence ID" value="SFV88334.1"/>
    <property type="molecule type" value="Genomic_DNA"/>
</dbReference>
<gene>
    <name evidence="1" type="ORF">MNB_SUP05-SYMBIONT-5-218</name>
</gene>
<sequence length="65" mass="7475">MIIAAGMYKFNYLANLEGYDVDGNKITIHHTWDEDKNSINDCESDGSCDHMIDYSKPRYMTLGRP</sequence>
<organism evidence="1">
    <name type="scientific">hydrothermal vent metagenome</name>
    <dbReference type="NCBI Taxonomy" id="652676"/>
    <lineage>
        <taxon>unclassified sequences</taxon>
        <taxon>metagenomes</taxon>
        <taxon>ecological metagenomes</taxon>
    </lineage>
</organism>
<name>A0A1W1E2Y7_9ZZZZ</name>
<dbReference type="AlphaFoldDB" id="A0A1W1E2Y7"/>
<protein>
    <submittedName>
        <fullName evidence="1">Uncharacterized protein</fullName>
    </submittedName>
</protein>
<evidence type="ECO:0000313" key="1">
    <source>
        <dbReference type="EMBL" id="SFV88334.1"/>
    </source>
</evidence>
<proteinExistence type="predicted"/>